<evidence type="ECO:0000256" key="1">
    <source>
        <dbReference type="ARBA" id="ARBA00005791"/>
    </source>
</evidence>
<proteinExistence type="inferred from homology"/>
<dbReference type="Proteomes" id="UP000612282">
    <property type="component" value="Unassembled WGS sequence"/>
</dbReference>
<sequence length="249" mass="25755">MGKQARNRSKDLRKGQAAIAGRGEPNPVMIGGLVVIVALVAAIGFMVVRAAGGSASAASGPLVVPAGATDGALVTGQASAPVELEIYLDYMCPYCGNFERANNAEIDKLVAAGTARVKLHPLNFLDRFSEGTRYSTRAANAVATVADRAPEKLMALNKALFDNQPEEGSEGLSDSRIAELALAAGVPQAVVDVLDDGIFSTWVNRSNDTAFESGITGTPTVKINGQKYEGDLYNAGPLTQAITSAAGTS</sequence>
<keyword evidence="9" id="KW-1185">Reference proteome</keyword>
<keyword evidence="3" id="KW-0560">Oxidoreductase</keyword>
<name>A0ABQ3XEA8_9ACTN</name>
<keyword evidence="5" id="KW-0676">Redox-active center</keyword>
<dbReference type="InterPro" id="IPR036249">
    <property type="entry name" value="Thioredoxin-like_sf"/>
</dbReference>
<dbReference type="Gene3D" id="3.40.30.10">
    <property type="entry name" value="Glutaredoxin"/>
    <property type="match status" value="1"/>
</dbReference>
<comment type="similarity">
    <text evidence="1">Belongs to the thioredoxin family. DsbA subfamily.</text>
</comment>
<evidence type="ECO:0000256" key="4">
    <source>
        <dbReference type="ARBA" id="ARBA00023157"/>
    </source>
</evidence>
<dbReference type="Pfam" id="PF13462">
    <property type="entry name" value="Thioredoxin_4"/>
    <property type="match status" value="1"/>
</dbReference>
<dbReference type="SUPFAM" id="SSF52833">
    <property type="entry name" value="Thioredoxin-like"/>
    <property type="match status" value="1"/>
</dbReference>
<keyword evidence="4" id="KW-1015">Disulfide bond</keyword>
<keyword evidence="2" id="KW-0732">Signal</keyword>
<protein>
    <submittedName>
        <fullName evidence="8">Membrane protein</fullName>
    </submittedName>
</protein>
<comment type="caution">
    <text evidence="8">The sequence shown here is derived from an EMBL/GenBank/DDBJ whole genome shotgun (WGS) entry which is preliminary data.</text>
</comment>
<dbReference type="InterPro" id="IPR012336">
    <property type="entry name" value="Thioredoxin-like_fold"/>
</dbReference>
<keyword evidence="6" id="KW-0472">Membrane</keyword>
<dbReference type="CDD" id="cd02972">
    <property type="entry name" value="DsbA_family"/>
    <property type="match status" value="1"/>
</dbReference>
<keyword evidence="6" id="KW-0812">Transmembrane</keyword>
<evidence type="ECO:0000256" key="6">
    <source>
        <dbReference type="SAM" id="Phobius"/>
    </source>
</evidence>
<reference evidence="8 9" key="1">
    <citation type="submission" date="2021-01" db="EMBL/GenBank/DDBJ databases">
        <title>Whole genome shotgun sequence of Actinoplanes couchii NBRC 106145.</title>
        <authorList>
            <person name="Komaki H."/>
            <person name="Tamura T."/>
        </authorList>
    </citation>
    <scope>NUCLEOTIDE SEQUENCE [LARGE SCALE GENOMIC DNA]</scope>
    <source>
        <strain evidence="8 9">NBRC 106145</strain>
    </source>
</reference>
<evidence type="ECO:0000256" key="3">
    <source>
        <dbReference type="ARBA" id="ARBA00023002"/>
    </source>
</evidence>
<gene>
    <name evidence="8" type="ORF">Aco03nite_052370</name>
</gene>
<evidence type="ECO:0000256" key="5">
    <source>
        <dbReference type="ARBA" id="ARBA00023284"/>
    </source>
</evidence>
<evidence type="ECO:0000313" key="8">
    <source>
        <dbReference type="EMBL" id="GID56833.1"/>
    </source>
</evidence>
<evidence type="ECO:0000313" key="9">
    <source>
        <dbReference type="Proteomes" id="UP000612282"/>
    </source>
</evidence>
<dbReference type="EMBL" id="BOMG01000063">
    <property type="protein sequence ID" value="GID56833.1"/>
    <property type="molecule type" value="Genomic_DNA"/>
</dbReference>
<keyword evidence="6" id="KW-1133">Transmembrane helix</keyword>
<dbReference type="PANTHER" id="PTHR13887:SF14">
    <property type="entry name" value="DISULFIDE BOND FORMATION PROTEIN D"/>
    <property type="match status" value="1"/>
</dbReference>
<accession>A0ABQ3XEA8</accession>
<dbReference type="RefSeq" id="WP_203798796.1">
    <property type="nucleotide sequence ID" value="NZ_BAAAQE010000108.1"/>
</dbReference>
<feature type="transmembrane region" description="Helical" evidence="6">
    <location>
        <begin position="28"/>
        <end position="48"/>
    </location>
</feature>
<evidence type="ECO:0000256" key="2">
    <source>
        <dbReference type="ARBA" id="ARBA00022729"/>
    </source>
</evidence>
<dbReference type="PANTHER" id="PTHR13887">
    <property type="entry name" value="GLUTATHIONE S-TRANSFERASE KAPPA"/>
    <property type="match status" value="1"/>
</dbReference>
<feature type="domain" description="Thioredoxin-like fold" evidence="7">
    <location>
        <begin position="71"/>
        <end position="231"/>
    </location>
</feature>
<organism evidence="8 9">
    <name type="scientific">Actinoplanes couchii</name>
    <dbReference type="NCBI Taxonomy" id="403638"/>
    <lineage>
        <taxon>Bacteria</taxon>
        <taxon>Bacillati</taxon>
        <taxon>Actinomycetota</taxon>
        <taxon>Actinomycetes</taxon>
        <taxon>Micromonosporales</taxon>
        <taxon>Micromonosporaceae</taxon>
        <taxon>Actinoplanes</taxon>
    </lineage>
</organism>
<evidence type="ECO:0000259" key="7">
    <source>
        <dbReference type="Pfam" id="PF13462"/>
    </source>
</evidence>